<organism evidence="2 3">
    <name type="scientific">Schistosoma mattheei</name>
    <dbReference type="NCBI Taxonomy" id="31246"/>
    <lineage>
        <taxon>Eukaryota</taxon>
        <taxon>Metazoa</taxon>
        <taxon>Spiralia</taxon>
        <taxon>Lophotrochozoa</taxon>
        <taxon>Platyhelminthes</taxon>
        <taxon>Trematoda</taxon>
        <taxon>Digenea</taxon>
        <taxon>Strigeidida</taxon>
        <taxon>Schistosomatoidea</taxon>
        <taxon>Schistosomatidae</taxon>
        <taxon>Schistosoma</taxon>
    </lineage>
</organism>
<evidence type="ECO:0000313" key="3">
    <source>
        <dbReference type="Proteomes" id="UP000269396"/>
    </source>
</evidence>
<evidence type="ECO:0000313" key="2">
    <source>
        <dbReference type="EMBL" id="VDP80631.1"/>
    </source>
</evidence>
<evidence type="ECO:0000256" key="1">
    <source>
        <dbReference type="SAM" id="Phobius"/>
    </source>
</evidence>
<keyword evidence="1" id="KW-1133">Transmembrane helix</keyword>
<proteinExistence type="predicted"/>
<keyword evidence="1" id="KW-0472">Membrane</keyword>
<accession>A0A3P8GD69</accession>
<keyword evidence="1" id="KW-0812">Transmembrane</keyword>
<keyword evidence="3" id="KW-1185">Reference proteome</keyword>
<dbReference type="EMBL" id="UZAL01042937">
    <property type="protein sequence ID" value="VDP80631.1"/>
    <property type="molecule type" value="Genomic_DNA"/>
</dbReference>
<sequence length="123" mass="13700">MILEASASYSRTALTFVLKILTSILVESCFEFHMFFNCRNAALALQILVFMSAFKPTCSSMMLPRYVKDYTSSSVSPSNVIVLVFSVSYLITLVFPLCMLKPTDAKIAVTLVSLSAFVDVYRI</sequence>
<reference evidence="2 3" key="1">
    <citation type="submission" date="2018-11" db="EMBL/GenBank/DDBJ databases">
        <authorList>
            <consortium name="Pathogen Informatics"/>
        </authorList>
    </citation>
    <scope>NUCLEOTIDE SEQUENCE [LARGE SCALE GENOMIC DNA]</scope>
    <source>
        <strain>Denwood</strain>
        <strain evidence="3">Zambia</strain>
    </source>
</reference>
<feature type="transmembrane region" description="Helical" evidence="1">
    <location>
        <begin position="42"/>
        <end position="67"/>
    </location>
</feature>
<dbReference type="AlphaFoldDB" id="A0A3P8GD69"/>
<gene>
    <name evidence="2" type="ORF">SMTD_LOCUS19750</name>
</gene>
<protein>
    <submittedName>
        <fullName evidence="2">Uncharacterized protein</fullName>
    </submittedName>
</protein>
<dbReference type="Proteomes" id="UP000269396">
    <property type="component" value="Unassembled WGS sequence"/>
</dbReference>
<feature type="transmembrane region" description="Helical" evidence="1">
    <location>
        <begin position="79"/>
        <end position="100"/>
    </location>
</feature>
<name>A0A3P8GD69_9TREM</name>